<name>A0ABS7DFR1_9GAMM</name>
<organism evidence="1 2">
    <name type="scientific">Succinivibrio faecicola</name>
    <dbReference type="NCBI Taxonomy" id="2820300"/>
    <lineage>
        <taxon>Bacteria</taxon>
        <taxon>Pseudomonadati</taxon>
        <taxon>Pseudomonadota</taxon>
        <taxon>Gammaproteobacteria</taxon>
        <taxon>Aeromonadales</taxon>
        <taxon>Succinivibrionaceae</taxon>
        <taxon>Succinivibrio</taxon>
    </lineage>
</organism>
<sequence>MLTEQIRSQMLVDELQLGQRLNNDIQSQNHADFNLMLAMLSHDMTDHPLHHDKVESAKEEDLRAKFSLPKEQRKYAQQDDFERSSDMAQIINKDSFRQVFLLQCIQGEPLVPFERTYSPEVFSQLTPLKQEKIRQQNAGLALKYERIKETGDGFGVLEEIGASKRLESVSV</sequence>
<keyword evidence="2" id="KW-1185">Reference proteome</keyword>
<dbReference type="Pfam" id="PF11993">
    <property type="entry name" value="VC2046"/>
    <property type="match status" value="1"/>
</dbReference>
<dbReference type="InterPro" id="IPR021879">
    <property type="entry name" value="VC2046_fam"/>
</dbReference>
<dbReference type="Proteomes" id="UP000731465">
    <property type="component" value="Unassembled WGS sequence"/>
</dbReference>
<protein>
    <recommendedName>
        <fullName evidence="3">Ribosomal S4P (Gammaproteobacterial)</fullName>
    </recommendedName>
</protein>
<reference evidence="1 2" key="1">
    <citation type="submission" date="2021-03" db="EMBL/GenBank/DDBJ databases">
        <title>Succinivibrio sp. nov. isolated from feces of cow.</title>
        <authorList>
            <person name="Choi J.-Y."/>
        </authorList>
    </citation>
    <scope>NUCLEOTIDE SEQUENCE [LARGE SCALE GENOMIC DNA]</scope>
    <source>
        <strain evidence="1 2">AGMB01872</strain>
    </source>
</reference>
<evidence type="ECO:0008006" key="3">
    <source>
        <dbReference type="Google" id="ProtNLM"/>
    </source>
</evidence>
<accession>A0ABS7DFR1</accession>
<evidence type="ECO:0000313" key="2">
    <source>
        <dbReference type="Proteomes" id="UP000731465"/>
    </source>
</evidence>
<dbReference type="EMBL" id="JAGFNY010000004">
    <property type="protein sequence ID" value="MBW7569705.1"/>
    <property type="molecule type" value="Genomic_DNA"/>
</dbReference>
<proteinExistence type="predicted"/>
<gene>
    <name evidence="1" type="ORF">J5V48_02230</name>
</gene>
<dbReference type="RefSeq" id="WP_219936643.1">
    <property type="nucleotide sequence ID" value="NZ_JAGFNY010000004.1"/>
</dbReference>
<evidence type="ECO:0000313" key="1">
    <source>
        <dbReference type="EMBL" id="MBW7569705.1"/>
    </source>
</evidence>
<comment type="caution">
    <text evidence="1">The sequence shown here is derived from an EMBL/GenBank/DDBJ whole genome shotgun (WGS) entry which is preliminary data.</text>
</comment>